<dbReference type="Pfam" id="PF07729">
    <property type="entry name" value="FCD"/>
    <property type="match status" value="1"/>
</dbReference>
<proteinExistence type="predicted"/>
<sequence length="204" mass="23670">MKKTESSLKTIACQEILNGIIMGEYQANQIINEQELVDKFGFSKTPIREALATLCNEGVLRNLPRCGYEVVQLTRRDITEALDFRYVIEGGFLRQSYQTITEEQLEHLYELNELCKSPTGDGWDHWEHNANFHITLLSYAGNDYACNQLKKSIGILKRAYVQLYRDKWGEALMTRGYHDNMLNSIKAKDIETALEYLRQELTDY</sequence>
<evidence type="ECO:0000259" key="4">
    <source>
        <dbReference type="PROSITE" id="PS50949"/>
    </source>
</evidence>
<dbReference type="Gene3D" id="1.20.120.530">
    <property type="entry name" value="GntR ligand-binding domain-like"/>
    <property type="match status" value="1"/>
</dbReference>
<dbReference type="InterPro" id="IPR011711">
    <property type="entry name" value="GntR_C"/>
</dbReference>
<keyword evidence="3" id="KW-0804">Transcription</keyword>
<dbReference type="InterPro" id="IPR036390">
    <property type="entry name" value="WH_DNA-bd_sf"/>
</dbReference>
<dbReference type="SUPFAM" id="SSF48008">
    <property type="entry name" value="GntR ligand-binding domain-like"/>
    <property type="match status" value="1"/>
</dbReference>
<evidence type="ECO:0000256" key="1">
    <source>
        <dbReference type="ARBA" id="ARBA00023015"/>
    </source>
</evidence>
<dbReference type="InterPro" id="IPR000524">
    <property type="entry name" value="Tscrpt_reg_HTH_GntR"/>
</dbReference>
<dbReference type="InterPro" id="IPR008920">
    <property type="entry name" value="TF_FadR/GntR_C"/>
</dbReference>
<dbReference type="EMBL" id="FOIM01000029">
    <property type="protein sequence ID" value="SEU08326.1"/>
    <property type="molecule type" value="Genomic_DNA"/>
</dbReference>
<dbReference type="GO" id="GO:0003700">
    <property type="term" value="F:DNA-binding transcription factor activity"/>
    <property type="evidence" value="ECO:0007669"/>
    <property type="project" value="InterPro"/>
</dbReference>
<keyword evidence="6" id="KW-1185">Reference proteome</keyword>
<feature type="domain" description="HTH gntR-type" evidence="4">
    <location>
        <begin position="6"/>
        <end position="73"/>
    </location>
</feature>
<keyword evidence="2 5" id="KW-0238">DNA-binding</keyword>
<dbReference type="PROSITE" id="PS50949">
    <property type="entry name" value="HTH_GNTR"/>
    <property type="match status" value="1"/>
</dbReference>
<evidence type="ECO:0000256" key="2">
    <source>
        <dbReference type="ARBA" id="ARBA00023125"/>
    </source>
</evidence>
<organism evidence="5 6">
    <name type="scientific">Enterocloster lavalensis</name>
    <dbReference type="NCBI Taxonomy" id="460384"/>
    <lineage>
        <taxon>Bacteria</taxon>
        <taxon>Bacillati</taxon>
        <taxon>Bacillota</taxon>
        <taxon>Clostridia</taxon>
        <taxon>Lachnospirales</taxon>
        <taxon>Lachnospiraceae</taxon>
        <taxon>Enterocloster</taxon>
    </lineage>
</organism>
<dbReference type="Gene3D" id="1.10.10.10">
    <property type="entry name" value="Winged helix-like DNA-binding domain superfamily/Winged helix DNA-binding domain"/>
    <property type="match status" value="1"/>
</dbReference>
<evidence type="ECO:0000313" key="6">
    <source>
        <dbReference type="Proteomes" id="UP000198508"/>
    </source>
</evidence>
<dbReference type="SMART" id="SM00895">
    <property type="entry name" value="FCD"/>
    <property type="match status" value="1"/>
</dbReference>
<reference evidence="6" key="1">
    <citation type="submission" date="2016-10" db="EMBL/GenBank/DDBJ databases">
        <authorList>
            <person name="Varghese N."/>
            <person name="Submissions S."/>
        </authorList>
    </citation>
    <scope>NUCLEOTIDE SEQUENCE [LARGE SCALE GENOMIC DNA]</scope>
    <source>
        <strain evidence="6">NLAE-zl-G277</strain>
    </source>
</reference>
<dbReference type="GO" id="GO:0003677">
    <property type="term" value="F:DNA binding"/>
    <property type="evidence" value="ECO:0007669"/>
    <property type="project" value="UniProtKB-KW"/>
</dbReference>
<dbReference type="RefSeq" id="WP_166435081.1">
    <property type="nucleotide sequence ID" value="NZ_FOIM01000029.1"/>
</dbReference>
<dbReference type="PANTHER" id="PTHR43537">
    <property type="entry name" value="TRANSCRIPTIONAL REGULATOR, GNTR FAMILY"/>
    <property type="match status" value="1"/>
</dbReference>
<protein>
    <submittedName>
        <fullName evidence="5">DNA-binding transcriptional regulator, GntR family</fullName>
    </submittedName>
</protein>
<dbReference type="AlphaFoldDB" id="A0A1I0JED4"/>
<dbReference type="Pfam" id="PF00392">
    <property type="entry name" value="GntR"/>
    <property type="match status" value="1"/>
</dbReference>
<dbReference type="Proteomes" id="UP000198508">
    <property type="component" value="Unassembled WGS sequence"/>
</dbReference>
<evidence type="ECO:0000313" key="5">
    <source>
        <dbReference type="EMBL" id="SEU08326.1"/>
    </source>
</evidence>
<keyword evidence="1" id="KW-0805">Transcription regulation</keyword>
<dbReference type="PANTHER" id="PTHR43537:SF5">
    <property type="entry name" value="UXU OPERON TRANSCRIPTIONAL REGULATOR"/>
    <property type="match status" value="1"/>
</dbReference>
<evidence type="ECO:0000256" key="3">
    <source>
        <dbReference type="ARBA" id="ARBA00023163"/>
    </source>
</evidence>
<dbReference type="STRING" id="460384.SAMN05216313_1297"/>
<gene>
    <name evidence="5" type="ORF">SAMN05216313_1297</name>
</gene>
<dbReference type="InterPro" id="IPR036388">
    <property type="entry name" value="WH-like_DNA-bd_sf"/>
</dbReference>
<name>A0A1I0JED4_9FIRM</name>
<accession>A0A1I0JED4</accession>
<dbReference type="SMART" id="SM00345">
    <property type="entry name" value="HTH_GNTR"/>
    <property type="match status" value="1"/>
</dbReference>
<dbReference type="SUPFAM" id="SSF46785">
    <property type="entry name" value="Winged helix' DNA-binding domain"/>
    <property type="match status" value="1"/>
</dbReference>